<comment type="caution">
    <text evidence="9">The sequence shown here is derived from an EMBL/GenBank/DDBJ whole genome shotgun (WGS) entry which is preliminary data.</text>
</comment>
<protein>
    <submittedName>
        <fullName evidence="9">AI-2E family transporter</fullName>
    </submittedName>
</protein>
<evidence type="ECO:0000256" key="8">
    <source>
        <dbReference type="SAM" id="Phobius"/>
    </source>
</evidence>
<evidence type="ECO:0000313" key="9">
    <source>
        <dbReference type="EMBL" id="MFC3199016.1"/>
    </source>
</evidence>
<feature type="transmembrane region" description="Helical" evidence="8">
    <location>
        <begin position="265"/>
        <end position="284"/>
    </location>
</feature>
<reference evidence="10" key="1">
    <citation type="journal article" date="2019" name="Int. J. Syst. Evol. Microbiol.">
        <title>The Global Catalogue of Microorganisms (GCM) 10K type strain sequencing project: providing services to taxonomists for standard genome sequencing and annotation.</title>
        <authorList>
            <consortium name="The Broad Institute Genomics Platform"/>
            <consortium name="The Broad Institute Genome Sequencing Center for Infectious Disease"/>
            <person name="Wu L."/>
            <person name="Ma J."/>
        </authorList>
    </citation>
    <scope>NUCLEOTIDE SEQUENCE [LARGE SCALE GENOMIC DNA]</scope>
    <source>
        <strain evidence="10">KCTC 52416</strain>
    </source>
</reference>
<dbReference type="RefSeq" id="WP_379024227.1">
    <property type="nucleotide sequence ID" value="NZ_JBHRTA010000038.1"/>
</dbReference>
<dbReference type="Pfam" id="PF01594">
    <property type="entry name" value="AI-2E_transport"/>
    <property type="match status" value="1"/>
</dbReference>
<sequence length="367" mass="40425">MTAMPLKTTRVANLILIIVLSVAGLYFAAAFLIPIILAALLAMLLTRGSGWLERFGINRALSSLIPLLLFIGTVVLIGFILYWQINRFTDNFGDMRQEVSNKVDTLRKWVSDTFGIAYEEQEQLLKQQQEKASSKTGNVLMAVVDTLASIAFNTVLVMVYTYLFVYYRSHLKKFVLRIVPETKRQHANEVVHKSATVSSRYLAGLFNMVAILWVMYGIGFTIVGLEGAIIFAIICGVLEIVPFFGNFVGNVIAILAVLAQGGDAGMVLAIVAVYLVIQFLQTYFLETLVVGQKVNINPLFIIIGLVAGELLWGIAGMALAIPVLGIVKIICDNIPELHAYGQLIGPANIKKDKATLMKLLKKKQPKT</sequence>
<dbReference type="EMBL" id="JBHRTA010000038">
    <property type="protein sequence ID" value="MFC3199016.1"/>
    <property type="molecule type" value="Genomic_DNA"/>
</dbReference>
<evidence type="ECO:0000256" key="4">
    <source>
        <dbReference type="ARBA" id="ARBA00022475"/>
    </source>
</evidence>
<keyword evidence="3" id="KW-0813">Transport</keyword>
<dbReference type="Proteomes" id="UP001595526">
    <property type="component" value="Unassembled WGS sequence"/>
</dbReference>
<keyword evidence="7 8" id="KW-0472">Membrane</keyword>
<keyword evidence="4" id="KW-1003">Cell membrane</keyword>
<organism evidence="9 10">
    <name type="scientific">Parapedobacter deserti</name>
    <dbReference type="NCBI Taxonomy" id="1912957"/>
    <lineage>
        <taxon>Bacteria</taxon>
        <taxon>Pseudomonadati</taxon>
        <taxon>Bacteroidota</taxon>
        <taxon>Sphingobacteriia</taxon>
        <taxon>Sphingobacteriales</taxon>
        <taxon>Sphingobacteriaceae</taxon>
        <taxon>Parapedobacter</taxon>
    </lineage>
</organism>
<feature type="transmembrane region" description="Helical" evidence="8">
    <location>
        <begin position="147"/>
        <end position="167"/>
    </location>
</feature>
<comment type="similarity">
    <text evidence="2">Belongs to the autoinducer-2 exporter (AI-2E) (TC 2.A.86) family.</text>
</comment>
<keyword evidence="10" id="KW-1185">Reference proteome</keyword>
<evidence type="ECO:0000256" key="1">
    <source>
        <dbReference type="ARBA" id="ARBA00004651"/>
    </source>
</evidence>
<evidence type="ECO:0000256" key="6">
    <source>
        <dbReference type="ARBA" id="ARBA00022989"/>
    </source>
</evidence>
<proteinExistence type="inferred from homology"/>
<feature type="transmembrane region" description="Helical" evidence="8">
    <location>
        <begin position="12"/>
        <end position="45"/>
    </location>
</feature>
<evidence type="ECO:0000256" key="3">
    <source>
        <dbReference type="ARBA" id="ARBA00022448"/>
    </source>
</evidence>
<dbReference type="PANTHER" id="PTHR21716">
    <property type="entry name" value="TRANSMEMBRANE PROTEIN"/>
    <property type="match status" value="1"/>
</dbReference>
<evidence type="ECO:0000256" key="5">
    <source>
        <dbReference type="ARBA" id="ARBA00022692"/>
    </source>
</evidence>
<feature type="transmembrane region" description="Helical" evidence="8">
    <location>
        <begin position="201"/>
        <end position="223"/>
    </location>
</feature>
<evidence type="ECO:0000256" key="7">
    <source>
        <dbReference type="ARBA" id="ARBA00023136"/>
    </source>
</evidence>
<comment type="subcellular location">
    <subcellularLocation>
        <location evidence="1">Cell membrane</location>
        <topology evidence="1">Multi-pass membrane protein</topology>
    </subcellularLocation>
</comment>
<name>A0ABV7JQE6_9SPHI</name>
<feature type="transmembrane region" description="Helical" evidence="8">
    <location>
        <begin position="229"/>
        <end position="258"/>
    </location>
</feature>
<evidence type="ECO:0000313" key="10">
    <source>
        <dbReference type="Proteomes" id="UP001595526"/>
    </source>
</evidence>
<feature type="transmembrane region" description="Helical" evidence="8">
    <location>
        <begin position="65"/>
        <end position="85"/>
    </location>
</feature>
<accession>A0ABV7JQE6</accession>
<dbReference type="InterPro" id="IPR002549">
    <property type="entry name" value="AI-2E-like"/>
</dbReference>
<keyword evidence="6 8" id="KW-1133">Transmembrane helix</keyword>
<evidence type="ECO:0000256" key="2">
    <source>
        <dbReference type="ARBA" id="ARBA00009773"/>
    </source>
</evidence>
<dbReference type="PANTHER" id="PTHR21716:SF53">
    <property type="entry name" value="PERMEASE PERM-RELATED"/>
    <property type="match status" value="1"/>
</dbReference>
<gene>
    <name evidence="9" type="ORF">ACFOET_15435</name>
</gene>
<feature type="transmembrane region" description="Helical" evidence="8">
    <location>
        <begin position="296"/>
        <end position="320"/>
    </location>
</feature>
<keyword evidence="5 8" id="KW-0812">Transmembrane</keyword>